<evidence type="ECO:0000256" key="1">
    <source>
        <dbReference type="ARBA" id="ARBA00022801"/>
    </source>
</evidence>
<dbReference type="Pfam" id="PF13563">
    <property type="entry name" value="2_5_RNA_ligase2"/>
    <property type="match status" value="1"/>
</dbReference>
<comment type="function">
    <text evidence="2">Hydrolyzes RNA 2',3'-cyclic phosphodiester to an RNA 2'-phosphomonoester.</text>
</comment>
<keyword evidence="4" id="KW-1185">Reference proteome</keyword>
<comment type="similarity">
    <text evidence="2">Belongs to the 2H phosphoesterase superfamily. ThpR family.</text>
</comment>
<dbReference type="EMBL" id="LS483254">
    <property type="protein sequence ID" value="SQD92907.1"/>
    <property type="molecule type" value="Genomic_DNA"/>
</dbReference>
<gene>
    <name evidence="3" type="ORF">BARAN1_0883</name>
</gene>
<dbReference type="GO" id="GO:0004113">
    <property type="term" value="F:2',3'-cyclic-nucleotide 3'-phosphodiesterase activity"/>
    <property type="evidence" value="ECO:0007669"/>
    <property type="project" value="InterPro"/>
</dbReference>
<evidence type="ECO:0000313" key="4">
    <source>
        <dbReference type="Proteomes" id="UP000249818"/>
    </source>
</evidence>
<comment type="catalytic activity">
    <reaction evidence="2">
        <text>a 3'-end 2',3'-cyclophospho-ribonucleotide-RNA + H2O = a 3'-end 2'-phospho-ribonucleotide-RNA + H(+)</text>
        <dbReference type="Rhea" id="RHEA:11828"/>
        <dbReference type="Rhea" id="RHEA-COMP:10464"/>
        <dbReference type="Rhea" id="RHEA-COMP:17353"/>
        <dbReference type="ChEBI" id="CHEBI:15377"/>
        <dbReference type="ChEBI" id="CHEBI:15378"/>
        <dbReference type="ChEBI" id="CHEBI:83064"/>
        <dbReference type="ChEBI" id="CHEBI:173113"/>
        <dbReference type="EC" id="3.1.4.58"/>
    </reaction>
</comment>
<evidence type="ECO:0000256" key="2">
    <source>
        <dbReference type="HAMAP-Rule" id="MF_01940"/>
    </source>
</evidence>
<feature type="short sequence motif" description="HXTX 1" evidence="2">
    <location>
        <begin position="46"/>
        <end position="49"/>
    </location>
</feature>
<dbReference type="NCBIfam" id="TIGR02258">
    <property type="entry name" value="2_5_ligase"/>
    <property type="match status" value="1"/>
</dbReference>
<dbReference type="RefSeq" id="WP_122031218.1">
    <property type="nucleotide sequence ID" value="NZ_LS483254.1"/>
</dbReference>
<proteinExistence type="inferred from homology"/>
<dbReference type="InterPro" id="IPR004175">
    <property type="entry name" value="RNA_CPDase"/>
</dbReference>
<dbReference type="InterPro" id="IPR009097">
    <property type="entry name" value="Cyclic_Pdiesterase"/>
</dbReference>
<dbReference type="PANTHER" id="PTHR35561">
    <property type="entry name" value="RNA 2',3'-CYCLIC PHOSPHODIESTERASE"/>
    <property type="match status" value="1"/>
</dbReference>
<dbReference type="HAMAP" id="MF_01940">
    <property type="entry name" value="RNA_CPDase"/>
    <property type="match status" value="1"/>
</dbReference>
<feature type="short sequence motif" description="HXTX 2" evidence="2">
    <location>
        <begin position="133"/>
        <end position="136"/>
    </location>
</feature>
<evidence type="ECO:0000313" key="3">
    <source>
        <dbReference type="EMBL" id="SQD92907.1"/>
    </source>
</evidence>
<dbReference type="GO" id="GO:0008664">
    <property type="term" value="F:RNA 2',3'-cyclic 3'-phosphodiesterase activity"/>
    <property type="evidence" value="ECO:0007669"/>
    <property type="project" value="UniProtKB-EC"/>
</dbReference>
<feature type="active site" description="Proton acceptor" evidence="2">
    <location>
        <position position="133"/>
    </location>
</feature>
<dbReference type="Gene3D" id="3.90.1140.10">
    <property type="entry name" value="Cyclic phosphodiesterase"/>
    <property type="match status" value="1"/>
</dbReference>
<reference evidence="4" key="1">
    <citation type="submission" date="2018-05" db="EMBL/GenBank/DDBJ databases">
        <authorList>
            <person name="Hao L."/>
        </authorList>
    </citation>
    <scope>NUCLEOTIDE SEQUENCE [LARGE SCALE GENOMIC DNA]</scope>
</reference>
<name>A0A2X3K6P9_9BACT</name>
<dbReference type="AlphaFoldDB" id="A0A2X3K6P9"/>
<feature type="active site" description="Proton donor" evidence="2">
    <location>
        <position position="46"/>
    </location>
</feature>
<accession>A0A2X3K6P9</accession>
<sequence>MAIIVSVRLFYCVELGDDVRAGIARSARSLQARIRAGTWVAPENLHVTLRFLGEVGEDLVPPLEELGAEASSQLTPFELRFDRFGAFPSPSRARVLWAGPTVDSAPFAALAHRIEEGVQALGFPPERRPAHPHVTLARLRVPQDLAPALAEAPPPDLQAWVDDLTLMASELRPEGPLYTPLARWSLGG</sequence>
<dbReference type="Proteomes" id="UP000249818">
    <property type="component" value="Chromosome BARAN1"/>
</dbReference>
<organism evidence="3 4">
    <name type="scientific">Candidatus Bipolaricaulis anaerobius</name>
    <dbReference type="NCBI Taxonomy" id="2026885"/>
    <lineage>
        <taxon>Bacteria</taxon>
        <taxon>Candidatus Bipolaricaulota</taxon>
        <taxon>Candidatus Bipolaricaulia</taxon>
        <taxon>Candidatus Bipolaricaulales</taxon>
        <taxon>Candidatus Bipolaricaulaceae</taxon>
        <taxon>Candidatus Bipolaricaulis</taxon>
    </lineage>
</organism>
<keyword evidence="1 2" id="KW-0378">Hydrolase</keyword>
<dbReference type="OrthoDB" id="9789350at2"/>
<dbReference type="PANTHER" id="PTHR35561:SF1">
    <property type="entry name" value="RNA 2',3'-CYCLIC PHOSPHODIESTERASE"/>
    <property type="match status" value="1"/>
</dbReference>
<dbReference type="KEGG" id="bana:BARAN1_0883"/>
<dbReference type="EC" id="3.1.4.58" evidence="2"/>
<protein>
    <recommendedName>
        <fullName evidence="2">RNA 2',3'-cyclic phosphodiesterase</fullName>
        <shortName evidence="2">RNA 2',3'-CPDase</shortName>
        <ecNumber evidence="2">3.1.4.58</ecNumber>
    </recommendedName>
</protein>
<dbReference type="SUPFAM" id="SSF55144">
    <property type="entry name" value="LigT-like"/>
    <property type="match status" value="1"/>
</dbReference>